<dbReference type="GO" id="GO:1901135">
    <property type="term" value="P:carbohydrate derivative metabolic process"/>
    <property type="evidence" value="ECO:0007669"/>
    <property type="project" value="InterPro"/>
</dbReference>
<organism evidence="4 5">
    <name type="scientific">Candidatus Shapirobacteria bacterium CG09_land_8_20_14_0_10_39_12</name>
    <dbReference type="NCBI Taxonomy" id="1974885"/>
    <lineage>
        <taxon>Bacteria</taxon>
        <taxon>Candidatus Shapironibacteriota</taxon>
    </lineage>
</organism>
<reference evidence="5" key="1">
    <citation type="submission" date="2017-09" db="EMBL/GenBank/DDBJ databases">
        <title>Depth-based differentiation of microbial function through sediment-hosted aquifers and enrichment of novel symbionts in the deep terrestrial subsurface.</title>
        <authorList>
            <person name="Probst A.J."/>
            <person name="Ladd B."/>
            <person name="Jarett J.K."/>
            <person name="Geller-Mcgrath D.E."/>
            <person name="Sieber C.M.K."/>
            <person name="Emerson J.B."/>
            <person name="Anantharaman K."/>
            <person name="Thomas B.C."/>
            <person name="Malmstrom R."/>
            <person name="Stieglmeier M."/>
            <person name="Klingl A."/>
            <person name="Woyke T."/>
            <person name="Ryan C.M."/>
            <person name="Banfield J.F."/>
        </authorList>
    </citation>
    <scope>NUCLEOTIDE SEQUENCE [LARGE SCALE GENOMIC DNA]</scope>
</reference>
<dbReference type="GO" id="GO:0097367">
    <property type="term" value="F:carbohydrate derivative binding"/>
    <property type="evidence" value="ECO:0007669"/>
    <property type="project" value="InterPro"/>
</dbReference>
<dbReference type="InterPro" id="IPR019490">
    <property type="entry name" value="Glu6P/Mann6P_isomerase_C"/>
</dbReference>
<sequence>MERYLKHIREFNRQLSFKNLVVQNVSFVKKGRKPDGIVVIGMGGSGLPGDILKALASEIGLKLPVIVWKDFGLPETNFKKPLYVFVSFSGNTAETISGLEELLGKKRKIEIGVVTTGGALKAIAQKHKLPLVHFRASGLTAREALGYNYHSLIKLLKIWFPFIKSPDLSGRIQPSRFEGTGFSLAKKIKGRIVLVYTDFKNSYLGYAWKVNLNETAKEPAFLNIIPEAAHNEVTALQNKKFKVVTLFLLDSKTPFEVKKKIKAIQKVLTLNKIPVVVLKFQGKTTMEKTWNSVILSHFTSFYLANFNKVKPAETKFVDKLKSLLR</sequence>
<evidence type="ECO:0000256" key="2">
    <source>
        <dbReference type="ARBA" id="ARBA00023235"/>
    </source>
</evidence>
<dbReference type="Proteomes" id="UP000230775">
    <property type="component" value="Unassembled WGS sequence"/>
</dbReference>
<name>A0A2H0WQZ8_9BACT</name>
<dbReference type="PROSITE" id="PS51464">
    <property type="entry name" value="SIS"/>
    <property type="match status" value="1"/>
</dbReference>
<dbReference type="AlphaFoldDB" id="A0A2H0WQZ8"/>
<dbReference type="GO" id="GO:0004347">
    <property type="term" value="F:glucose-6-phosphate isomerase activity"/>
    <property type="evidence" value="ECO:0007669"/>
    <property type="project" value="InterPro"/>
</dbReference>
<comment type="caution">
    <text evidence="4">The sequence shown here is derived from an EMBL/GenBank/DDBJ whole genome shotgun (WGS) entry which is preliminary data.</text>
</comment>
<proteinExistence type="inferred from homology"/>
<keyword evidence="2" id="KW-0413">Isomerase</keyword>
<dbReference type="GO" id="GO:0004476">
    <property type="term" value="F:mannose-6-phosphate isomerase activity"/>
    <property type="evidence" value="ECO:0007669"/>
    <property type="project" value="InterPro"/>
</dbReference>
<dbReference type="GO" id="GO:0005975">
    <property type="term" value="P:carbohydrate metabolic process"/>
    <property type="evidence" value="ECO:0007669"/>
    <property type="project" value="InterPro"/>
</dbReference>
<evidence type="ECO:0000259" key="3">
    <source>
        <dbReference type="PROSITE" id="PS51464"/>
    </source>
</evidence>
<feature type="domain" description="SIS" evidence="3">
    <location>
        <begin position="24"/>
        <end position="161"/>
    </location>
</feature>
<accession>A0A2H0WQZ8</accession>
<evidence type="ECO:0000256" key="1">
    <source>
        <dbReference type="ARBA" id="ARBA00010523"/>
    </source>
</evidence>
<protein>
    <recommendedName>
        <fullName evidence="3">SIS domain-containing protein</fullName>
    </recommendedName>
</protein>
<dbReference type="InterPro" id="IPR046348">
    <property type="entry name" value="SIS_dom_sf"/>
</dbReference>
<dbReference type="Pfam" id="PF10432">
    <property type="entry name" value="bact-PGI_C"/>
    <property type="match status" value="1"/>
</dbReference>
<evidence type="ECO:0000313" key="4">
    <source>
        <dbReference type="EMBL" id="PIS14339.1"/>
    </source>
</evidence>
<gene>
    <name evidence="4" type="ORF">COT64_03160</name>
</gene>
<dbReference type="InterPro" id="IPR001347">
    <property type="entry name" value="SIS_dom"/>
</dbReference>
<comment type="similarity">
    <text evidence="1">Belongs to the PGI/PMI family.</text>
</comment>
<evidence type="ECO:0000313" key="5">
    <source>
        <dbReference type="Proteomes" id="UP000230775"/>
    </source>
</evidence>
<dbReference type="SUPFAM" id="SSF53697">
    <property type="entry name" value="SIS domain"/>
    <property type="match status" value="1"/>
</dbReference>
<dbReference type="Gene3D" id="3.40.50.10490">
    <property type="entry name" value="Glucose-6-phosphate isomerase like protein, domain 1"/>
    <property type="match status" value="2"/>
</dbReference>
<dbReference type="EMBL" id="PEZI01000068">
    <property type="protein sequence ID" value="PIS14339.1"/>
    <property type="molecule type" value="Genomic_DNA"/>
</dbReference>